<proteinExistence type="predicted"/>
<dbReference type="AlphaFoldDB" id="A0A512JH19"/>
<reference evidence="2 3" key="1">
    <citation type="submission" date="2019-07" db="EMBL/GenBank/DDBJ databases">
        <title>Whole genome shotgun sequence of Methylobacterium gnaphalii NBRC 107716.</title>
        <authorList>
            <person name="Hosoyama A."/>
            <person name="Uohara A."/>
            <person name="Ohji S."/>
            <person name="Ichikawa N."/>
        </authorList>
    </citation>
    <scope>NUCLEOTIDE SEQUENCE [LARGE SCALE GENOMIC DNA]</scope>
    <source>
        <strain evidence="2 3">NBRC 107716</strain>
    </source>
</reference>
<evidence type="ECO:0000313" key="2">
    <source>
        <dbReference type="EMBL" id="GEP09267.1"/>
    </source>
</evidence>
<dbReference type="RefSeq" id="WP_147045582.1">
    <property type="nucleotide sequence ID" value="NZ_BJZV01000004.1"/>
</dbReference>
<keyword evidence="3" id="KW-1185">Reference proteome</keyword>
<accession>A0A512JH19</accession>
<feature type="region of interest" description="Disordered" evidence="1">
    <location>
        <begin position="1"/>
        <end position="23"/>
    </location>
</feature>
<gene>
    <name evidence="2" type="ORF">MGN01_11120</name>
</gene>
<dbReference type="EMBL" id="BJZV01000004">
    <property type="protein sequence ID" value="GEP09267.1"/>
    <property type="molecule type" value="Genomic_DNA"/>
</dbReference>
<evidence type="ECO:0000256" key="1">
    <source>
        <dbReference type="SAM" id="MobiDB-lite"/>
    </source>
</evidence>
<protein>
    <submittedName>
        <fullName evidence="2">Uncharacterized protein</fullName>
    </submittedName>
</protein>
<evidence type="ECO:0000313" key="3">
    <source>
        <dbReference type="Proteomes" id="UP000321750"/>
    </source>
</evidence>
<organism evidence="2 3">
    <name type="scientific">Methylobacterium gnaphalii</name>
    <dbReference type="NCBI Taxonomy" id="1010610"/>
    <lineage>
        <taxon>Bacteria</taxon>
        <taxon>Pseudomonadati</taxon>
        <taxon>Pseudomonadota</taxon>
        <taxon>Alphaproteobacteria</taxon>
        <taxon>Hyphomicrobiales</taxon>
        <taxon>Methylobacteriaceae</taxon>
        <taxon>Methylobacterium</taxon>
    </lineage>
</organism>
<name>A0A512JH19_9HYPH</name>
<comment type="caution">
    <text evidence="2">The sequence shown here is derived from an EMBL/GenBank/DDBJ whole genome shotgun (WGS) entry which is preliminary data.</text>
</comment>
<sequence>MSQNPIYAQAPEGPGANLTHPHFERPGRDIERGFYIARRVSWVPNSGWTIVMVDDPQGDLRVFEPGAPKSDPIGKWVFGVRVSGFEHLPDYCSH</sequence>
<dbReference type="Proteomes" id="UP000321750">
    <property type="component" value="Unassembled WGS sequence"/>
</dbReference>
<dbReference type="OrthoDB" id="5495859at2"/>